<evidence type="ECO:0000256" key="1">
    <source>
        <dbReference type="ARBA" id="ARBA00001968"/>
    </source>
</evidence>
<evidence type="ECO:0000313" key="5">
    <source>
        <dbReference type="Proteomes" id="UP001159363"/>
    </source>
</evidence>
<sequence>MPNAVGCLAQQPVFYFPTGLLGKMWGIESLQFRVIKLHRARLRSSLHIRAEATSSLTAATLSHLKFFFSCYQSVVANNIGTSCSTLTKMVHNVIDRIIETSMDWTHFPGTHIDSNEAKLFWKNRFRMLTIISALDCHRNVQMTCDAAEKITSIFAEWVDNVKDTRHWKKSPLCHMISHYDGTACLLADSGYGISPYLITPSRR</sequence>
<organism evidence="4 5">
    <name type="scientific">Dryococelus australis</name>
    <dbReference type="NCBI Taxonomy" id="614101"/>
    <lineage>
        <taxon>Eukaryota</taxon>
        <taxon>Metazoa</taxon>
        <taxon>Ecdysozoa</taxon>
        <taxon>Arthropoda</taxon>
        <taxon>Hexapoda</taxon>
        <taxon>Insecta</taxon>
        <taxon>Pterygota</taxon>
        <taxon>Neoptera</taxon>
        <taxon>Polyneoptera</taxon>
        <taxon>Phasmatodea</taxon>
        <taxon>Verophasmatodea</taxon>
        <taxon>Anareolatae</taxon>
        <taxon>Phasmatidae</taxon>
        <taxon>Eurycanthinae</taxon>
        <taxon>Dryococelus</taxon>
    </lineage>
</organism>
<dbReference type="EMBL" id="JARBHB010000005">
    <property type="protein sequence ID" value="KAJ8884125.1"/>
    <property type="molecule type" value="Genomic_DNA"/>
</dbReference>
<evidence type="ECO:0000259" key="3">
    <source>
        <dbReference type="Pfam" id="PF13359"/>
    </source>
</evidence>
<proteinExistence type="predicted"/>
<gene>
    <name evidence="4" type="ORF">PR048_015982</name>
</gene>
<keyword evidence="2" id="KW-0479">Metal-binding</keyword>
<dbReference type="InterPro" id="IPR027806">
    <property type="entry name" value="HARBI1_dom"/>
</dbReference>
<name>A0ABQ9HIU6_9NEOP</name>
<protein>
    <recommendedName>
        <fullName evidence="3">DDE Tnp4 domain-containing protein</fullName>
    </recommendedName>
</protein>
<dbReference type="Proteomes" id="UP001159363">
    <property type="component" value="Chromosome 4"/>
</dbReference>
<evidence type="ECO:0000313" key="4">
    <source>
        <dbReference type="EMBL" id="KAJ8884125.1"/>
    </source>
</evidence>
<accession>A0ABQ9HIU6</accession>
<evidence type="ECO:0000256" key="2">
    <source>
        <dbReference type="ARBA" id="ARBA00022723"/>
    </source>
</evidence>
<reference evidence="4 5" key="1">
    <citation type="submission" date="2023-02" db="EMBL/GenBank/DDBJ databases">
        <title>LHISI_Scaffold_Assembly.</title>
        <authorList>
            <person name="Stuart O.P."/>
            <person name="Cleave R."/>
            <person name="Magrath M.J.L."/>
            <person name="Mikheyev A.S."/>
        </authorList>
    </citation>
    <scope>NUCLEOTIDE SEQUENCE [LARGE SCALE GENOMIC DNA]</scope>
    <source>
        <strain evidence="4">Daus_M_001</strain>
        <tissue evidence="4">Leg muscle</tissue>
    </source>
</reference>
<comment type="caution">
    <text evidence="4">The sequence shown here is derived from an EMBL/GenBank/DDBJ whole genome shotgun (WGS) entry which is preliminary data.</text>
</comment>
<comment type="cofactor">
    <cofactor evidence="1">
        <name>a divalent metal cation</name>
        <dbReference type="ChEBI" id="CHEBI:60240"/>
    </cofactor>
</comment>
<feature type="domain" description="DDE Tnp4" evidence="3">
    <location>
        <begin position="139"/>
        <end position="201"/>
    </location>
</feature>
<keyword evidence="5" id="KW-1185">Reference proteome</keyword>
<dbReference type="Pfam" id="PF13359">
    <property type="entry name" value="DDE_Tnp_4"/>
    <property type="match status" value="1"/>
</dbReference>